<dbReference type="GO" id="GO:0000156">
    <property type="term" value="F:phosphorelay response regulator activity"/>
    <property type="evidence" value="ECO:0007669"/>
    <property type="project" value="TreeGrafter"/>
</dbReference>
<reference evidence="6 7" key="1">
    <citation type="journal article" date="2013" name="Nat. Commun.">
        <title>Genome sequence and functional genomic analysis of the oil-degrading bacterium Oleispira antarctica.</title>
        <authorList>
            <person name="Kube M."/>
            <person name="Chernikova T.N."/>
            <person name="Al-Ramahi Y."/>
            <person name="Beloqui A."/>
            <person name="Lopez-Cortez N."/>
            <person name="Guazzaroni M.E."/>
            <person name="Heipieper H.J."/>
            <person name="Klages S."/>
            <person name="Kotsyurbenko O.R."/>
            <person name="Langer I."/>
            <person name="Nechitaylo T.Y."/>
            <person name="Lunsdorf H."/>
            <person name="Fernandez M."/>
            <person name="Juarez S."/>
            <person name="Ciordia S."/>
            <person name="Singer A."/>
            <person name="Kagan O."/>
            <person name="Egorova O."/>
            <person name="Petit P.A."/>
            <person name="Stogios P."/>
            <person name="Kim Y."/>
            <person name="Tchigvintsev A."/>
            <person name="Flick R."/>
            <person name="Denaro R."/>
            <person name="Genovese M."/>
            <person name="Albar J.P."/>
            <person name="Reva O.N."/>
            <person name="Martinez-Gomariz M."/>
            <person name="Tran H."/>
            <person name="Ferrer M."/>
            <person name="Savchenko A."/>
            <person name="Yakunin A.F."/>
            <person name="Yakimov M.M."/>
            <person name="Golyshina O.V."/>
            <person name="Reinhardt R."/>
            <person name="Golyshin P.N."/>
        </authorList>
    </citation>
    <scope>NUCLEOTIDE SEQUENCE [LARGE SCALE GENOMIC DNA]</scope>
</reference>
<dbReference type="EMBL" id="FO203512">
    <property type="protein sequence ID" value="CCK76068.1"/>
    <property type="molecule type" value="Genomic_DNA"/>
</dbReference>
<feature type="modified residue" description="4-aspartylphosphate" evidence="2">
    <location>
        <position position="56"/>
    </location>
</feature>
<feature type="domain" description="OmpR/PhoB-type" evidence="5">
    <location>
        <begin position="129"/>
        <end position="224"/>
    </location>
</feature>
<organism evidence="6 7">
    <name type="scientific">Oleispira antarctica RB-8</name>
    <dbReference type="NCBI Taxonomy" id="698738"/>
    <lineage>
        <taxon>Bacteria</taxon>
        <taxon>Pseudomonadati</taxon>
        <taxon>Pseudomonadota</taxon>
        <taxon>Gammaproteobacteria</taxon>
        <taxon>Oceanospirillales</taxon>
        <taxon>Oceanospirillaceae</taxon>
        <taxon>Oleispira</taxon>
    </lineage>
</organism>
<evidence type="ECO:0000313" key="7">
    <source>
        <dbReference type="Proteomes" id="UP000032749"/>
    </source>
</evidence>
<dbReference type="SUPFAM" id="SSF52172">
    <property type="entry name" value="CheY-like"/>
    <property type="match status" value="1"/>
</dbReference>
<evidence type="ECO:0000256" key="3">
    <source>
        <dbReference type="PROSITE-ProRule" id="PRU01091"/>
    </source>
</evidence>
<dbReference type="Gene3D" id="3.40.50.2300">
    <property type="match status" value="1"/>
</dbReference>
<dbReference type="GO" id="GO:0005829">
    <property type="term" value="C:cytosol"/>
    <property type="evidence" value="ECO:0007669"/>
    <property type="project" value="TreeGrafter"/>
</dbReference>
<dbReference type="STRING" id="698738.OLEAN_C18920"/>
<dbReference type="InterPro" id="IPR036388">
    <property type="entry name" value="WH-like_DNA-bd_sf"/>
</dbReference>
<dbReference type="InterPro" id="IPR016032">
    <property type="entry name" value="Sig_transdc_resp-reg_C-effctor"/>
</dbReference>
<dbReference type="InterPro" id="IPR001867">
    <property type="entry name" value="OmpR/PhoB-type_DNA-bd"/>
</dbReference>
<dbReference type="Proteomes" id="UP000032749">
    <property type="component" value="Chromosome"/>
</dbReference>
<evidence type="ECO:0000256" key="1">
    <source>
        <dbReference type="ARBA" id="ARBA00023125"/>
    </source>
</evidence>
<dbReference type="Pfam" id="PF00072">
    <property type="entry name" value="Response_reg"/>
    <property type="match status" value="1"/>
</dbReference>
<dbReference type="KEGG" id="oai:OLEAN_C18920"/>
<keyword evidence="7" id="KW-1185">Reference proteome</keyword>
<dbReference type="SMART" id="SM00448">
    <property type="entry name" value="REC"/>
    <property type="match status" value="1"/>
</dbReference>
<evidence type="ECO:0000259" key="5">
    <source>
        <dbReference type="PROSITE" id="PS51755"/>
    </source>
</evidence>
<dbReference type="CDD" id="cd00383">
    <property type="entry name" value="trans_reg_C"/>
    <property type="match status" value="1"/>
</dbReference>
<dbReference type="InterPro" id="IPR001789">
    <property type="entry name" value="Sig_transdc_resp-reg_receiver"/>
</dbReference>
<dbReference type="SUPFAM" id="SSF46894">
    <property type="entry name" value="C-terminal effector domain of the bipartite response regulators"/>
    <property type="match status" value="1"/>
</dbReference>
<keyword evidence="2" id="KW-0597">Phosphoprotein</keyword>
<name>R4YS42_OLEAN</name>
<sequence>MKILVVEDDPLLSQDIITALQAAGHKCDHIDRGDWAQSYLLEDHENSNRFDMVILDLGLPEKNGIEVLKYWRRHNILTPVLILTARDSWQEIVDGLNSGADDYLCKPFHMLELLARLEALRRRDQQQGHTQLQAAGIYLDEDKQQACLESGECLTLTATEFSMLKTLMLHSGKMVSKQLLLESCYDWQEEKSENLVEVYIRKLRKKLGKQAITTYRGQGYMLGER</sequence>
<keyword evidence="1 3" id="KW-0238">DNA-binding</keyword>
<accession>R4YS42</accession>
<gene>
    <name evidence="6" type="ORF">OLEAN_C18920</name>
</gene>
<dbReference type="SMART" id="SM00862">
    <property type="entry name" value="Trans_reg_C"/>
    <property type="match status" value="1"/>
</dbReference>
<dbReference type="OrthoDB" id="9802426at2"/>
<dbReference type="AlphaFoldDB" id="R4YS42"/>
<dbReference type="GO" id="GO:0006355">
    <property type="term" value="P:regulation of DNA-templated transcription"/>
    <property type="evidence" value="ECO:0007669"/>
    <property type="project" value="InterPro"/>
</dbReference>
<feature type="domain" description="Response regulatory" evidence="4">
    <location>
        <begin position="2"/>
        <end position="121"/>
    </location>
</feature>
<dbReference type="Gene3D" id="1.10.10.10">
    <property type="entry name" value="Winged helix-like DNA-binding domain superfamily/Winged helix DNA-binding domain"/>
    <property type="match status" value="1"/>
</dbReference>
<dbReference type="InterPro" id="IPR039420">
    <property type="entry name" value="WalR-like"/>
</dbReference>
<dbReference type="PANTHER" id="PTHR48111:SF37">
    <property type="entry name" value="RESPONSE REGULATOR PROTEIN CARR"/>
    <property type="match status" value="1"/>
</dbReference>
<dbReference type="PATRIC" id="fig|698738.3.peg.1959"/>
<dbReference type="PANTHER" id="PTHR48111">
    <property type="entry name" value="REGULATOR OF RPOS"/>
    <property type="match status" value="1"/>
</dbReference>
<feature type="DNA-binding region" description="OmpR/PhoB-type" evidence="3">
    <location>
        <begin position="129"/>
        <end position="224"/>
    </location>
</feature>
<dbReference type="InterPro" id="IPR011006">
    <property type="entry name" value="CheY-like_superfamily"/>
</dbReference>
<evidence type="ECO:0000313" key="6">
    <source>
        <dbReference type="EMBL" id="CCK76068.1"/>
    </source>
</evidence>
<dbReference type="PROSITE" id="PS50110">
    <property type="entry name" value="RESPONSE_REGULATORY"/>
    <property type="match status" value="1"/>
</dbReference>
<dbReference type="GO" id="GO:0032993">
    <property type="term" value="C:protein-DNA complex"/>
    <property type="evidence" value="ECO:0007669"/>
    <property type="project" value="TreeGrafter"/>
</dbReference>
<dbReference type="PROSITE" id="PS51755">
    <property type="entry name" value="OMPR_PHOB"/>
    <property type="match status" value="1"/>
</dbReference>
<proteinExistence type="predicted"/>
<dbReference type="HOGENOM" id="CLU_000445_30_1_6"/>
<dbReference type="Gene3D" id="6.10.250.690">
    <property type="match status" value="1"/>
</dbReference>
<protein>
    <submittedName>
        <fullName evidence="6">Transcriptional regulator</fullName>
    </submittedName>
</protein>
<evidence type="ECO:0000256" key="2">
    <source>
        <dbReference type="PROSITE-ProRule" id="PRU00169"/>
    </source>
</evidence>
<dbReference type="Pfam" id="PF00486">
    <property type="entry name" value="Trans_reg_C"/>
    <property type="match status" value="1"/>
</dbReference>
<dbReference type="GO" id="GO:0000976">
    <property type="term" value="F:transcription cis-regulatory region binding"/>
    <property type="evidence" value="ECO:0007669"/>
    <property type="project" value="TreeGrafter"/>
</dbReference>
<evidence type="ECO:0000259" key="4">
    <source>
        <dbReference type="PROSITE" id="PS50110"/>
    </source>
</evidence>